<dbReference type="PANTHER" id="PTHR30618">
    <property type="entry name" value="NCS1 FAMILY PURINE/PYRIMIDINE TRANSPORTER"/>
    <property type="match status" value="1"/>
</dbReference>
<comment type="similarity">
    <text evidence="2">Belongs to the purine-cytosine permease (2.A.39) family.</text>
</comment>
<comment type="subcellular location">
    <subcellularLocation>
        <location evidence="1">Membrane</location>
        <topology evidence="1">Multi-pass membrane protein</topology>
    </subcellularLocation>
</comment>
<dbReference type="OrthoDB" id="2018619at2759"/>
<keyword evidence="8" id="KW-1185">Reference proteome</keyword>
<dbReference type="Proteomes" id="UP000094336">
    <property type="component" value="Unassembled WGS sequence"/>
</dbReference>
<evidence type="ECO:0000313" key="7">
    <source>
        <dbReference type="EMBL" id="ODQ81613.1"/>
    </source>
</evidence>
<evidence type="ECO:0000256" key="5">
    <source>
        <dbReference type="ARBA" id="ARBA00023136"/>
    </source>
</evidence>
<reference evidence="8" key="1">
    <citation type="submission" date="2016-05" db="EMBL/GenBank/DDBJ databases">
        <title>Comparative genomics of biotechnologically important yeasts.</title>
        <authorList>
            <consortium name="DOE Joint Genome Institute"/>
            <person name="Riley R."/>
            <person name="Haridas S."/>
            <person name="Wolfe K.H."/>
            <person name="Lopes M.R."/>
            <person name="Hittinger C.T."/>
            <person name="Goker M."/>
            <person name="Salamov A."/>
            <person name="Wisecaver J."/>
            <person name="Long T.M."/>
            <person name="Aerts A.L."/>
            <person name="Barry K."/>
            <person name="Choi C."/>
            <person name="Clum A."/>
            <person name="Coughlan A.Y."/>
            <person name="Deshpande S."/>
            <person name="Douglass A.P."/>
            <person name="Hanson S.J."/>
            <person name="Klenk H.-P."/>
            <person name="Labutti K."/>
            <person name="Lapidus A."/>
            <person name="Lindquist E."/>
            <person name="Lipzen A."/>
            <person name="Meier-Kolthoff J.P."/>
            <person name="Ohm R.A."/>
            <person name="Otillar R.P."/>
            <person name="Pangilinan J."/>
            <person name="Peng Y."/>
            <person name="Rokas A."/>
            <person name="Rosa C.A."/>
            <person name="Scheuner C."/>
            <person name="Sibirny A.A."/>
            <person name="Slot J.C."/>
            <person name="Stielow J.B."/>
            <person name="Sun H."/>
            <person name="Kurtzman C.P."/>
            <person name="Blackwell M."/>
            <person name="Grigoriev I.V."/>
            <person name="Jeffries T.W."/>
        </authorList>
    </citation>
    <scope>NUCLEOTIDE SEQUENCE [LARGE SCALE GENOMIC DNA]</scope>
    <source>
        <strain evidence="8">NRRL Y-12698</strain>
    </source>
</reference>
<evidence type="ECO:0000256" key="2">
    <source>
        <dbReference type="ARBA" id="ARBA00008974"/>
    </source>
</evidence>
<dbReference type="CDD" id="cd11482">
    <property type="entry name" value="SLC-NCS1sbd_NRT1-like"/>
    <property type="match status" value="1"/>
</dbReference>
<dbReference type="FunFam" id="1.10.4160.10:FF:000001">
    <property type="entry name" value="Uracil permease, putative"/>
    <property type="match status" value="1"/>
</dbReference>
<keyword evidence="5 6" id="KW-0472">Membrane</keyword>
<dbReference type="NCBIfam" id="TIGR00800">
    <property type="entry name" value="ncs1"/>
    <property type="match status" value="1"/>
</dbReference>
<sequence>MVEKGESNDLKRLESTITTSSQSSNDIQDTRIPQTRWRKIMSVLEVEPLGDKTMAEMFLFNKDLKPVEAERRVWSWYNFIFFWIAESFNVNTWQIASTGVVLGLAWWQVWISVWLGYFIAGCFITISSRVGSCYHISFPVACRSSFGIYGSVWPVINRVVMACVWYAVQNWIFGQCMQITLMSIFGTDLDTRIPNLIPSSGTTSFQFLGYFLTWLISLPFIWFPPHQIRHLFTVKAYIVPVAGVGFLLWTVLKADGIGPVIHAKATLTGSAFGWAFVSSTMNSLANFATLIVNSPDFSRFADTKIAPIYSQLVAVPVCFSLTSLIGILVSSASASMYGETYWSPLDVLARFLDNYSSGNRAGVFFISVAFGLAQLGTNISANSLSAGTDMTALMPRFITIRRGGYVCAAISICICPWNLMESSNKFTTYLSAYAIFLSAIAGVVAADYYFIRRGYIVLEELYSGDSDAAYTFNRIGCNWRAYAGYISGILPNIVGFVGNVGTPVPIGATYVYNVNFFVGFIVSYVVYSGLSLWVPMKGIPQEIQSAPFKKAWLEEYADVEDFNERMQVRFRSRIKAAEANRPGLGLSRTYTF</sequence>
<evidence type="ECO:0000313" key="8">
    <source>
        <dbReference type="Proteomes" id="UP000094336"/>
    </source>
</evidence>
<name>A0A1E3QVD1_9ASCO</name>
<dbReference type="GO" id="GO:0015205">
    <property type="term" value="F:nucleobase transmembrane transporter activity"/>
    <property type="evidence" value="ECO:0007669"/>
    <property type="project" value="TreeGrafter"/>
</dbReference>
<dbReference type="EMBL" id="KV454427">
    <property type="protein sequence ID" value="ODQ81613.1"/>
    <property type="molecule type" value="Genomic_DNA"/>
</dbReference>
<dbReference type="RefSeq" id="XP_018986941.1">
    <property type="nucleotide sequence ID" value="XM_019127937.1"/>
</dbReference>
<dbReference type="Gene3D" id="1.10.4160.10">
    <property type="entry name" value="Hydantoin permease"/>
    <property type="match status" value="1"/>
</dbReference>
<organism evidence="7 8">
    <name type="scientific">Babjeviella inositovora NRRL Y-12698</name>
    <dbReference type="NCBI Taxonomy" id="984486"/>
    <lineage>
        <taxon>Eukaryota</taxon>
        <taxon>Fungi</taxon>
        <taxon>Dikarya</taxon>
        <taxon>Ascomycota</taxon>
        <taxon>Saccharomycotina</taxon>
        <taxon>Pichiomycetes</taxon>
        <taxon>Serinales incertae sedis</taxon>
        <taxon>Babjeviella</taxon>
    </lineage>
</organism>
<gene>
    <name evidence="7" type="ORF">BABINDRAFT_159882</name>
</gene>
<feature type="transmembrane region" description="Helical" evidence="6">
    <location>
        <begin position="234"/>
        <end position="252"/>
    </location>
</feature>
<dbReference type="STRING" id="984486.A0A1E3QVD1"/>
<dbReference type="InterPro" id="IPR001248">
    <property type="entry name" value="Pur-cyt_permease"/>
</dbReference>
<feature type="transmembrane region" description="Helical" evidence="6">
    <location>
        <begin position="361"/>
        <end position="381"/>
    </location>
</feature>
<feature type="transmembrane region" description="Helical" evidence="6">
    <location>
        <begin position="312"/>
        <end position="337"/>
    </location>
</feature>
<feature type="transmembrane region" description="Helical" evidence="6">
    <location>
        <begin position="74"/>
        <end position="93"/>
    </location>
</feature>
<evidence type="ECO:0000256" key="4">
    <source>
        <dbReference type="ARBA" id="ARBA00022989"/>
    </source>
</evidence>
<dbReference type="GO" id="GO:0005886">
    <property type="term" value="C:plasma membrane"/>
    <property type="evidence" value="ECO:0007669"/>
    <property type="project" value="TreeGrafter"/>
</dbReference>
<dbReference type="PANTHER" id="PTHR30618:SF2">
    <property type="entry name" value="ALLANTOIN PERMEASE-RELATED"/>
    <property type="match status" value="1"/>
</dbReference>
<proteinExistence type="inferred from homology"/>
<dbReference type="GeneID" id="30145790"/>
<dbReference type="Pfam" id="PF02133">
    <property type="entry name" value="Transp_cyt_pur"/>
    <property type="match status" value="1"/>
</dbReference>
<dbReference type="AlphaFoldDB" id="A0A1E3QVD1"/>
<dbReference type="InterPro" id="IPR012681">
    <property type="entry name" value="NCS1"/>
</dbReference>
<feature type="transmembrane region" description="Helical" evidence="6">
    <location>
        <begin position="105"/>
        <end position="126"/>
    </location>
</feature>
<feature type="transmembrane region" description="Helical" evidence="6">
    <location>
        <begin position="272"/>
        <end position="292"/>
    </location>
</feature>
<protein>
    <recommendedName>
        <fullName evidence="9">Uracil permease</fullName>
    </recommendedName>
</protein>
<evidence type="ECO:0000256" key="3">
    <source>
        <dbReference type="ARBA" id="ARBA00022692"/>
    </source>
</evidence>
<feature type="transmembrane region" description="Helical" evidence="6">
    <location>
        <begin position="432"/>
        <end position="451"/>
    </location>
</feature>
<dbReference type="InterPro" id="IPR045225">
    <property type="entry name" value="Uracil/uridine/allantoin_perm"/>
</dbReference>
<evidence type="ECO:0008006" key="9">
    <source>
        <dbReference type="Google" id="ProtNLM"/>
    </source>
</evidence>
<feature type="transmembrane region" description="Helical" evidence="6">
    <location>
        <begin position="482"/>
        <end position="502"/>
    </location>
</feature>
<accession>A0A1E3QVD1</accession>
<evidence type="ECO:0000256" key="6">
    <source>
        <dbReference type="SAM" id="Phobius"/>
    </source>
</evidence>
<feature type="transmembrane region" description="Helical" evidence="6">
    <location>
        <begin position="514"/>
        <end position="534"/>
    </location>
</feature>
<feature type="transmembrane region" description="Helical" evidence="6">
    <location>
        <begin position="204"/>
        <end position="222"/>
    </location>
</feature>
<keyword evidence="4 6" id="KW-1133">Transmembrane helix</keyword>
<feature type="transmembrane region" description="Helical" evidence="6">
    <location>
        <begin position="402"/>
        <end position="420"/>
    </location>
</feature>
<keyword evidence="3 6" id="KW-0812">Transmembrane</keyword>
<evidence type="ECO:0000256" key="1">
    <source>
        <dbReference type="ARBA" id="ARBA00004141"/>
    </source>
</evidence>